<feature type="binding site" evidence="3">
    <location>
        <position position="173"/>
    </location>
    <ligand>
        <name>a divalent metal cation</name>
        <dbReference type="ChEBI" id="CHEBI:60240"/>
        <label>2</label>
    </ligand>
</feature>
<dbReference type="PIRSF" id="PIRSF016839">
    <property type="entry name" value="PhP"/>
    <property type="match status" value="1"/>
</dbReference>
<name>A0A917TKF5_9ACTN</name>
<dbReference type="Proteomes" id="UP000642070">
    <property type="component" value="Unassembled WGS sequence"/>
</dbReference>
<dbReference type="Pfam" id="PF02126">
    <property type="entry name" value="PTE"/>
    <property type="match status" value="1"/>
</dbReference>
<dbReference type="PANTHER" id="PTHR10819">
    <property type="entry name" value="PHOSPHOTRIESTERASE-RELATED"/>
    <property type="match status" value="1"/>
</dbReference>
<keyword evidence="2" id="KW-0378">Hydrolase</keyword>
<evidence type="ECO:0000313" key="5">
    <source>
        <dbReference type="EMBL" id="GGM25884.1"/>
    </source>
</evidence>
<dbReference type="EMBL" id="BMPI01000012">
    <property type="protein sequence ID" value="GGM25884.1"/>
    <property type="molecule type" value="Genomic_DNA"/>
</dbReference>
<organism evidence="5 6">
    <name type="scientific">Dactylosporangium sucinum</name>
    <dbReference type="NCBI Taxonomy" id="1424081"/>
    <lineage>
        <taxon>Bacteria</taxon>
        <taxon>Bacillati</taxon>
        <taxon>Actinomycetota</taxon>
        <taxon>Actinomycetes</taxon>
        <taxon>Micromonosporales</taxon>
        <taxon>Micromonosporaceae</taxon>
        <taxon>Dactylosporangium</taxon>
    </lineage>
</organism>
<evidence type="ECO:0000256" key="1">
    <source>
        <dbReference type="ARBA" id="ARBA00022723"/>
    </source>
</evidence>
<evidence type="ECO:0000313" key="6">
    <source>
        <dbReference type="Proteomes" id="UP000642070"/>
    </source>
</evidence>
<reference evidence="5" key="2">
    <citation type="submission" date="2020-09" db="EMBL/GenBank/DDBJ databases">
        <authorList>
            <person name="Sun Q."/>
            <person name="Ohkuma M."/>
        </authorList>
    </citation>
    <scope>NUCLEOTIDE SEQUENCE</scope>
    <source>
        <strain evidence="5">JCM 19831</strain>
    </source>
</reference>
<accession>A0A917TKF5</accession>
<dbReference type="AlphaFoldDB" id="A0A917TKF5"/>
<feature type="binding site" evidence="3">
    <location>
        <position position="27"/>
    </location>
    <ligand>
        <name>a divalent metal cation</name>
        <dbReference type="ChEBI" id="CHEBI:60240"/>
        <label>1</label>
    </ligand>
</feature>
<dbReference type="PROSITE" id="PS51347">
    <property type="entry name" value="PHOSPHOTRIESTERASE_2"/>
    <property type="match status" value="1"/>
</dbReference>
<feature type="binding site" evidence="3">
    <location>
        <position position="140"/>
    </location>
    <ligand>
        <name>a divalent metal cation</name>
        <dbReference type="ChEBI" id="CHEBI:60240"/>
        <label>1</label>
    </ligand>
</feature>
<feature type="binding site" evidence="3">
    <location>
        <position position="260"/>
    </location>
    <ligand>
        <name>a divalent metal cation</name>
        <dbReference type="ChEBI" id="CHEBI:60240"/>
        <label>1</label>
    </ligand>
</feature>
<comment type="caution">
    <text evidence="4">Lacks conserved residue(s) required for the propagation of feature annotation.</text>
</comment>
<evidence type="ECO:0000256" key="4">
    <source>
        <dbReference type="PROSITE-ProRule" id="PRU00679"/>
    </source>
</evidence>
<dbReference type="InterPro" id="IPR032466">
    <property type="entry name" value="Metal_Hydrolase"/>
</dbReference>
<dbReference type="InterPro" id="IPR001559">
    <property type="entry name" value="Phosphotriesterase"/>
</dbReference>
<dbReference type="RefSeq" id="WP_190250310.1">
    <property type="nucleotide sequence ID" value="NZ_BMPI01000012.1"/>
</dbReference>
<comment type="similarity">
    <text evidence="4">Belongs to the metallo-dependent hydrolases superfamily. Phosphotriesterase family.</text>
</comment>
<dbReference type="PANTHER" id="PTHR10819:SF3">
    <property type="entry name" value="PHOSPHOTRIESTERASE-RELATED PROTEIN"/>
    <property type="match status" value="1"/>
</dbReference>
<dbReference type="Gene3D" id="3.20.20.140">
    <property type="entry name" value="Metal-dependent hydrolases"/>
    <property type="match status" value="1"/>
</dbReference>
<feature type="binding site" evidence="3">
    <location>
        <position position="202"/>
    </location>
    <ligand>
        <name>a divalent metal cation</name>
        <dbReference type="ChEBI" id="CHEBI:60240"/>
        <label>2</label>
    </ligand>
</feature>
<comment type="caution">
    <text evidence="5">The sequence shown here is derived from an EMBL/GenBank/DDBJ whole genome shotgun (WGS) entry which is preliminary data.</text>
</comment>
<dbReference type="GO" id="GO:0008270">
    <property type="term" value="F:zinc ion binding"/>
    <property type="evidence" value="ECO:0007669"/>
    <property type="project" value="InterPro"/>
</dbReference>
<evidence type="ECO:0000256" key="2">
    <source>
        <dbReference type="ARBA" id="ARBA00022801"/>
    </source>
</evidence>
<keyword evidence="1 3" id="KW-0479">Metal-binding</keyword>
<gene>
    <name evidence="5" type="ORF">GCM10007977_028800</name>
</gene>
<comment type="cofactor">
    <cofactor evidence="3">
        <name>a divalent metal cation</name>
        <dbReference type="ChEBI" id="CHEBI:60240"/>
    </cofactor>
    <text evidence="3">Binds 2 divalent metal cations per subunit.</text>
</comment>
<dbReference type="GO" id="GO:0016787">
    <property type="term" value="F:hydrolase activity"/>
    <property type="evidence" value="ECO:0007669"/>
    <property type="project" value="UniProtKB-KW"/>
</dbReference>
<protein>
    <submittedName>
        <fullName evidence="5">Aryldialkylphosphatase</fullName>
    </submittedName>
</protein>
<feature type="binding site" evidence="3">
    <location>
        <position position="140"/>
    </location>
    <ligand>
        <name>a divalent metal cation</name>
        <dbReference type="ChEBI" id="CHEBI:60240"/>
        <label>2</label>
    </ligand>
</feature>
<sequence>MSERLAGKVMTVLGPIEPEDMGNTLTHDHVLVDGWGLRQLYEAILDDEEIAVEEVRRFAAAGGRTICDPTNIGLKRDPQALHRISAATGVNIVMGAGWYREIVYPGYITTDSTDALADRLVAEITDGVDGSGIRPGFIGEIGTERGHITPHQERVFRAAGRAHRRTGCPIMTHTTHWGELALEQLDLLAEERVDPSHVVVSHLGDRRGVKWWLPIAERGAWLNIDNLAFVQGYAPLSFRADNVAELCAMGLAGQLMLSNDICELGQLAAYGGPGYANVIENFLPMLRDRGVSEEDIHRMTVDNPARAFAYAAMPTTEQPATEPGEQP</sequence>
<feature type="binding site" evidence="3">
    <location>
        <position position="29"/>
    </location>
    <ligand>
        <name>a divalent metal cation</name>
        <dbReference type="ChEBI" id="CHEBI:60240"/>
        <label>1</label>
    </ligand>
</feature>
<dbReference type="SUPFAM" id="SSF51556">
    <property type="entry name" value="Metallo-dependent hydrolases"/>
    <property type="match status" value="1"/>
</dbReference>
<evidence type="ECO:0000256" key="3">
    <source>
        <dbReference type="PIRSR" id="PIRSR601559-52"/>
    </source>
</evidence>
<reference evidence="5" key="1">
    <citation type="journal article" date="2014" name="Int. J. Syst. Evol. Microbiol.">
        <title>Complete genome sequence of Corynebacterium casei LMG S-19264T (=DSM 44701T), isolated from a smear-ripened cheese.</title>
        <authorList>
            <consortium name="US DOE Joint Genome Institute (JGI-PGF)"/>
            <person name="Walter F."/>
            <person name="Albersmeier A."/>
            <person name="Kalinowski J."/>
            <person name="Ruckert C."/>
        </authorList>
    </citation>
    <scope>NUCLEOTIDE SEQUENCE</scope>
    <source>
        <strain evidence="5">JCM 19831</strain>
    </source>
</reference>
<proteinExistence type="inferred from homology"/>
<keyword evidence="6" id="KW-1185">Reference proteome</keyword>